<sequence length="215" mass="24157">MALARQQLERSAYRPNKSQVLVVVDRNPRVQRLALVVVNLNDQTWRTLGSTRISTGTKGRKHHYITPTGVFTNSTDRLGYRAEGTKNKHGIMGNGTHGMRVWDFGWQQAAKGWLASREQGPIRLEMHATDPDLLEKRLGHTASAGCIRIPAALNVFLDRHGLLDADYEEKSRTDKRFRALLRKDRVPSPLSGVAVVVIDSSSNLKHAAFTRVHKF</sequence>
<comment type="similarity">
    <text evidence="2">Belongs to the YkuD family.</text>
</comment>
<dbReference type="GO" id="GO:0016740">
    <property type="term" value="F:transferase activity"/>
    <property type="evidence" value="ECO:0007669"/>
    <property type="project" value="UniProtKB-KW"/>
</dbReference>
<name>A0A149V4X6_9PROT</name>
<evidence type="ECO:0000256" key="6">
    <source>
        <dbReference type="ARBA" id="ARBA00023316"/>
    </source>
</evidence>
<protein>
    <recommendedName>
        <fullName evidence="9">YkuD domain-containing protein</fullName>
    </recommendedName>
</protein>
<dbReference type="InterPro" id="IPR005490">
    <property type="entry name" value="LD_TPept_cat_dom"/>
</dbReference>
<evidence type="ECO:0000313" key="8">
    <source>
        <dbReference type="Proteomes" id="UP000075538"/>
    </source>
</evidence>
<dbReference type="AlphaFoldDB" id="A0A149V4X6"/>
<dbReference type="Gene3D" id="2.40.440.10">
    <property type="entry name" value="L,D-transpeptidase catalytic domain-like"/>
    <property type="match status" value="1"/>
</dbReference>
<dbReference type="GO" id="GO:0071555">
    <property type="term" value="P:cell wall organization"/>
    <property type="evidence" value="ECO:0007669"/>
    <property type="project" value="UniProtKB-KW"/>
</dbReference>
<dbReference type="GO" id="GO:0004180">
    <property type="term" value="F:carboxypeptidase activity"/>
    <property type="evidence" value="ECO:0007669"/>
    <property type="project" value="UniProtKB-ARBA"/>
</dbReference>
<evidence type="ECO:0008006" key="9">
    <source>
        <dbReference type="Google" id="ProtNLM"/>
    </source>
</evidence>
<accession>A0A149V4X6</accession>
<keyword evidence="3" id="KW-0808">Transferase</keyword>
<reference evidence="7 8" key="1">
    <citation type="submission" date="2015-06" db="EMBL/GenBank/DDBJ databases">
        <title>Improved classification and identification of acetic acid bacteria using matrix-assisted laser desorption/ionization time-of-flight mass spectrometry; Gluconobacter nephelii and Gluconobacter uchimurae are later heterotypic synonyms of Gluconobacter japonicus and Gluconobacter oxydans, respectively.</title>
        <authorList>
            <person name="Li L."/>
            <person name="Cleenwerck I."/>
            <person name="De Vuyst L."/>
            <person name="Vandamme P."/>
        </authorList>
    </citation>
    <scope>NUCLEOTIDE SEQUENCE [LARGE SCALE GENOMIC DNA]</scope>
    <source>
        <strain evidence="7 8">LMG 1604</strain>
    </source>
</reference>
<dbReference type="Proteomes" id="UP000075538">
    <property type="component" value="Unassembled WGS sequence"/>
</dbReference>
<dbReference type="GO" id="GO:0008360">
    <property type="term" value="P:regulation of cell shape"/>
    <property type="evidence" value="ECO:0007669"/>
    <property type="project" value="UniProtKB-KW"/>
</dbReference>
<evidence type="ECO:0000313" key="7">
    <source>
        <dbReference type="EMBL" id="KXV75300.1"/>
    </source>
</evidence>
<evidence type="ECO:0000256" key="5">
    <source>
        <dbReference type="ARBA" id="ARBA00022984"/>
    </source>
</evidence>
<proteinExistence type="inferred from homology"/>
<evidence type="ECO:0000256" key="1">
    <source>
        <dbReference type="ARBA" id="ARBA00004752"/>
    </source>
</evidence>
<dbReference type="GO" id="GO:0009252">
    <property type="term" value="P:peptidoglycan biosynthetic process"/>
    <property type="evidence" value="ECO:0007669"/>
    <property type="project" value="UniProtKB-UniPathway"/>
</dbReference>
<evidence type="ECO:0000256" key="3">
    <source>
        <dbReference type="ARBA" id="ARBA00022679"/>
    </source>
</evidence>
<keyword evidence="4" id="KW-0133">Cell shape</keyword>
<dbReference type="InterPro" id="IPR038063">
    <property type="entry name" value="Transpep_catalytic_dom"/>
</dbReference>
<comment type="pathway">
    <text evidence="1">Cell wall biogenesis; peptidoglycan biosynthesis.</text>
</comment>
<dbReference type="UniPathway" id="UPA00219"/>
<dbReference type="CDD" id="cd16913">
    <property type="entry name" value="YkuD_like"/>
    <property type="match status" value="1"/>
</dbReference>
<comment type="caution">
    <text evidence="7">The sequence shown here is derived from an EMBL/GenBank/DDBJ whole genome shotgun (WGS) entry which is preliminary data.</text>
</comment>
<evidence type="ECO:0000256" key="2">
    <source>
        <dbReference type="ARBA" id="ARBA00005992"/>
    </source>
</evidence>
<gene>
    <name evidence="7" type="ORF">AD953_08065</name>
</gene>
<keyword evidence="6" id="KW-0961">Cell wall biogenesis/degradation</keyword>
<organism evidence="7 8">
    <name type="scientific">Acetobacter malorum</name>
    <dbReference type="NCBI Taxonomy" id="178901"/>
    <lineage>
        <taxon>Bacteria</taxon>
        <taxon>Pseudomonadati</taxon>
        <taxon>Pseudomonadota</taxon>
        <taxon>Alphaproteobacteria</taxon>
        <taxon>Acetobacterales</taxon>
        <taxon>Acetobacteraceae</taxon>
        <taxon>Acetobacter</taxon>
    </lineage>
</organism>
<dbReference type="PATRIC" id="fig|178901.15.peg.2377"/>
<dbReference type="EMBL" id="LHZZ01000542">
    <property type="protein sequence ID" value="KXV75300.1"/>
    <property type="molecule type" value="Genomic_DNA"/>
</dbReference>
<keyword evidence="5" id="KW-0573">Peptidoglycan synthesis</keyword>
<evidence type="ECO:0000256" key="4">
    <source>
        <dbReference type="ARBA" id="ARBA00022960"/>
    </source>
</evidence>